<name>A0A3M7RKS3_BRAPC</name>
<keyword evidence="2" id="KW-1185">Reference proteome</keyword>
<proteinExistence type="predicted"/>
<reference evidence="1 2" key="1">
    <citation type="journal article" date="2018" name="Sci. Rep.">
        <title>Genomic signatures of local adaptation to the degree of environmental predictability in rotifers.</title>
        <authorList>
            <person name="Franch-Gras L."/>
            <person name="Hahn C."/>
            <person name="Garcia-Roger E.M."/>
            <person name="Carmona M.J."/>
            <person name="Serra M."/>
            <person name="Gomez A."/>
        </authorList>
    </citation>
    <scope>NUCLEOTIDE SEQUENCE [LARGE SCALE GENOMIC DNA]</scope>
    <source>
        <strain evidence="1">HYR1</strain>
    </source>
</reference>
<gene>
    <name evidence="1" type="ORF">BpHYR1_009354</name>
</gene>
<evidence type="ECO:0000313" key="2">
    <source>
        <dbReference type="Proteomes" id="UP000276133"/>
    </source>
</evidence>
<protein>
    <submittedName>
        <fullName evidence="1">Uncharacterized protein</fullName>
    </submittedName>
</protein>
<organism evidence="1 2">
    <name type="scientific">Brachionus plicatilis</name>
    <name type="common">Marine rotifer</name>
    <name type="synonym">Brachionus muelleri</name>
    <dbReference type="NCBI Taxonomy" id="10195"/>
    <lineage>
        <taxon>Eukaryota</taxon>
        <taxon>Metazoa</taxon>
        <taxon>Spiralia</taxon>
        <taxon>Gnathifera</taxon>
        <taxon>Rotifera</taxon>
        <taxon>Eurotatoria</taxon>
        <taxon>Monogononta</taxon>
        <taxon>Pseudotrocha</taxon>
        <taxon>Ploima</taxon>
        <taxon>Brachionidae</taxon>
        <taxon>Brachionus</taxon>
    </lineage>
</organism>
<dbReference type="AlphaFoldDB" id="A0A3M7RKS3"/>
<comment type="caution">
    <text evidence="1">The sequence shown here is derived from an EMBL/GenBank/DDBJ whole genome shotgun (WGS) entry which is preliminary data.</text>
</comment>
<dbReference type="Proteomes" id="UP000276133">
    <property type="component" value="Unassembled WGS sequence"/>
</dbReference>
<sequence length="307" mass="34048">MLLAQQHLEHHWQLLGRSFRAHVQLQPQLEYFNLLTEEAARHKVARLVALAVEQARQLADAHVQSQVPALPERVLAGGRQRRMGDGRAVRVEQVPGNGVGDGREYPVEFAHHGASVAYLAGYFFEQVQSEPGYELARVLLGDVPVEGGLDWRGQTRGEQVDGQVRVLRQELGGRAGRQMDRVFEVGHAGASCYALCVLHLLFELGLAVALEAQEGLHDEAGVGALPHVYGRCAHPCLHFVQRQRYVLGEFFVEDPDFAVDCGTGHAVTVVVEQDAFFFGVFAQRNAQFFHVFGGRVWTQSISENKPI</sequence>
<dbReference type="EMBL" id="REGN01003163">
    <property type="protein sequence ID" value="RNA24152.1"/>
    <property type="molecule type" value="Genomic_DNA"/>
</dbReference>
<evidence type="ECO:0000313" key="1">
    <source>
        <dbReference type="EMBL" id="RNA24152.1"/>
    </source>
</evidence>
<accession>A0A3M7RKS3</accession>